<feature type="region of interest" description="Disordered" evidence="6">
    <location>
        <begin position="418"/>
        <end position="454"/>
    </location>
</feature>
<keyword evidence="3" id="KW-0964">Secreted</keyword>
<evidence type="ECO:0000256" key="1">
    <source>
        <dbReference type="ARBA" id="ARBA00004191"/>
    </source>
</evidence>
<dbReference type="PANTHER" id="PTHR31018:SF3">
    <property type="entry name" value="RECEPTOR PROTEIN-TYROSINE KINASE"/>
    <property type="match status" value="1"/>
</dbReference>
<dbReference type="PANTHER" id="PTHR31018">
    <property type="entry name" value="SPORULATION-SPECIFIC PROTEIN-RELATED"/>
    <property type="match status" value="1"/>
</dbReference>
<accession>A0A6A6EG15</accession>
<evidence type="ECO:0000256" key="3">
    <source>
        <dbReference type="ARBA" id="ARBA00022525"/>
    </source>
</evidence>
<comment type="subcellular location">
    <subcellularLocation>
        <location evidence="1">Secreted</location>
        <location evidence="1">Cell wall</location>
    </subcellularLocation>
</comment>
<evidence type="ECO:0000313" key="10">
    <source>
        <dbReference type="Proteomes" id="UP000800200"/>
    </source>
</evidence>
<keyword evidence="10" id="KW-1185">Reference proteome</keyword>
<keyword evidence="7" id="KW-0472">Membrane</keyword>
<feature type="region of interest" description="Disordered" evidence="6">
    <location>
        <begin position="284"/>
        <end position="328"/>
    </location>
</feature>
<sequence>MTLCIASLVIFLLQFLIVVVNADCSPSTGSVTIKTSQDVSDIAKCSSFTGDINVAADGPEDISLDGIKTVSGSISVANAAKLHSLSSKSLESVKSLTFDNLPELSNMNFPVLRRFDAFKWNNLPALSECKFGQAHDGEIQEITVNNTSLKSLDWLVWPVGGRLAISNNANLKFFEIPYNAINEGSSLILDNNAALEDIDVSQLSGINGPFQVTDNEKVTQLLFDKLETVGGDTQLRGAFTNISMPALTQIRAGLRIQSSNDISEFCSRLQSKSQNLKGYLECNPNVQKSPVTNSDPTKLSNTPTTPTPTSLASSNSPTDNRSNDSGPSNGVKAALVVSALVVSALVATFLILIFAFFYFRRRSRAKVREIPKPKNQTDSIESEDGLPTLKELESGPHIKLELVTRLGAQELPAQVPLEMPAGHGTSELSAPTSPATSFTSARSTTPLVRVELPA</sequence>
<protein>
    <recommendedName>
        <fullName evidence="11">GPI-anchored cell wall organization protein Ecm33</fullName>
    </recommendedName>
</protein>
<dbReference type="SUPFAM" id="SSF52058">
    <property type="entry name" value="L domain-like"/>
    <property type="match status" value="1"/>
</dbReference>
<keyword evidence="7" id="KW-1133">Transmembrane helix</keyword>
<name>A0A6A6EG15_9PEZI</name>
<feature type="transmembrane region" description="Helical" evidence="7">
    <location>
        <begin position="333"/>
        <end position="359"/>
    </location>
</feature>
<evidence type="ECO:0000256" key="6">
    <source>
        <dbReference type="SAM" id="MobiDB-lite"/>
    </source>
</evidence>
<gene>
    <name evidence="9" type="ORF">K469DRAFT_622252</name>
</gene>
<dbReference type="InterPro" id="IPR051648">
    <property type="entry name" value="CWI-Assembly_Regulator"/>
</dbReference>
<evidence type="ECO:0000256" key="2">
    <source>
        <dbReference type="ARBA" id="ARBA00022512"/>
    </source>
</evidence>
<feature type="compositionally biased region" description="Low complexity" evidence="6">
    <location>
        <begin position="429"/>
        <end position="446"/>
    </location>
</feature>
<feature type="compositionally biased region" description="Low complexity" evidence="6">
    <location>
        <begin position="296"/>
        <end position="318"/>
    </location>
</feature>
<evidence type="ECO:0000256" key="5">
    <source>
        <dbReference type="ARBA" id="ARBA00023180"/>
    </source>
</evidence>
<evidence type="ECO:0008006" key="11">
    <source>
        <dbReference type="Google" id="ProtNLM"/>
    </source>
</evidence>
<keyword evidence="7" id="KW-0812">Transmembrane</keyword>
<keyword evidence="2" id="KW-0134">Cell wall</keyword>
<dbReference type="AlphaFoldDB" id="A0A6A6EG15"/>
<evidence type="ECO:0000313" key="9">
    <source>
        <dbReference type="EMBL" id="KAF2190997.1"/>
    </source>
</evidence>
<proteinExistence type="predicted"/>
<evidence type="ECO:0000256" key="7">
    <source>
        <dbReference type="SAM" id="Phobius"/>
    </source>
</evidence>
<reference evidence="9" key="1">
    <citation type="journal article" date="2020" name="Stud. Mycol.">
        <title>101 Dothideomycetes genomes: a test case for predicting lifestyles and emergence of pathogens.</title>
        <authorList>
            <person name="Haridas S."/>
            <person name="Albert R."/>
            <person name="Binder M."/>
            <person name="Bloem J."/>
            <person name="Labutti K."/>
            <person name="Salamov A."/>
            <person name="Andreopoulos B."/>
            <person name="Baker S."/>
            <person name="Barry K."/>
            <person name="Bills G."/>
            <person name="Bluhm B."/>
            <person name="Cannon C."/>
            <person name="Castanera R."/>
            <person name="Culley D."/>
            <person name="Daum C."/>
            <person name="Ezra D."/>
            <person name="Gonzalez J."/>
            <person name="Henrissat B."/>
            <person name="Kuo A."/>
            <person name="Liang C."/>
            <person name="Lipzen A."/>
            <person name="Lutzoni F."/>
            <person name="Magnuson J."/>
            <person name="Mondo S."/>
            <person name="Nolan M."/>
            <person name="Ohm R."/>
            <person name="Pangilinan J."/>
            <person name="Park H.-J."/>
            <person name="Ramirez L."/>
            <person name="Alfaro M."/>
            <person name="Sun H."/>
            <person name="Tritt A."/>
            <person name="Yoshinaga Y."/>
            <person name="Zwiers L.-H."/>
            <person name="Turgeon B."/>
            <person name="Goodwin S."/>
            <person name="Spatafora J."/>
            <person name="Crous P."/>
            <person name="Grigoriev I."/>
        </authorList>
    </citation>
    <scope>NUCLEOTIDE SEQUENCE</scope>
    <source>
        <strain evidence="9">CBS 207.26</strain>
    </source>
</reference>
<feature type="compositionally biased region" description="Polar residues" evidence="6">
    <location>
        <begin position="319"/>
        <end position="328"/>
    </location>
</feature>
<feature type="compositionally biased region" description="Polar residues" evidence="6">
    <location>
        <begin position="284"/>
        <end position="295"/>
    </location>
</feature>
<dbReference type="OrthoDB" id="536881at2759"/>
<keyword evidence="5" id="KW-0325">Glycoprotein</keyword>
<evidence type="ECO:0000256" key="4">
    <source>
        <dbReference type="ARBA" id="ARBA00022729"/>
    </source>
</evidence>
<feature type="chain" id="PRO_5025611599" description="GPI-anchored cell wall organization protein Ecm33" evidence="8">
    <location>
        <begin position="23"/>
        <end position="454"/>
    </location>
</feature>
<organism evidence="9 10">
    <name type="scientific">Zopfia rhizophila CBS 207.26</name>
    <dbReference type="NCBI Taxonomy" id="1314779"/>
    <lineage>
        <taxon>Eukaryota</taxon>
        <taxon>Fungi</taxon>
        <taxon>Dikarya</taxon>
        <taxon>Ascomycota</taxon>
        <taxon>Pezizomycotina</taxon>
        <taxon>Dothideomycetes</taxon>
        <taxon>Dothideomycetes incertae sedis</taxon>
        <taxon>Zopfiaceae</taxon>
        <taxon>Zopfia</taxon>
    </lineage>
</organism>
<dbReference type="Proteomes" id="UP000800200">
    <property type="component" value="Unassembled WGS sequence"/>
</dbReference>
<dbReference type="InterPro" id="IPR036941">
    <property type="entry name" value="Rcpt_L-dom_sf"/>
</dbReference>
<feature type="signal peptide" evidence="8">
    <location>
        <begin position="1"/>
        <end position="22"/>
    </location>
</feature>
<keyword evidence="4 8" id="KW-0732">Signal</keyword>
<dbReference type="Gene3D" id="3.80.20.20">
    <property type="entry name" value="Receptor L-domain"/>
    <property type="match status" value="1"/>
</dbReference>
<evidence type="ECO:0000256" key="8">
    <source>
        <dbReference type="SAM" id="SignalP"/>
    </source>
</evidence>
<dbReference type="EMBL" id="ML994617">
    <property type="protein sequence ID" value="KAF2190997.1"/>
    <property type="molecule type" value="Genomic_DNA"/>
</dbReference>